<dbReference type="EMBL" id="HE580273">
    <property type="protein sequence ID" value="CCD25900.2"/>
    <property type="molecule type" value="Genomic_DNA"/>
</dbReference>
<dbReference type="KEGG" id="ndi:NDAI_0G01240"/>
<dbReference type="SUPFAM" id="SSF103506">
    <property type="entry name" value="Mitochondrial carrier"/>
    <property type="match status" value="1"/>
</dbReference>
<dbReference type="GO" id="GO:1990545">
    <property type="term" value="P:mitochondrial thiamine pyrophosphate transmembrane transport"/>
    <property type="evidence" value="ECO:0007669"/>
    <property type="project" value="EnsemblFungi"/>
</dbReference>
<keyword evidence="7" id="KW-0496">Mitochondrion</keyword>
<dbReference type="HOGENOM" id="CLU_015166_10_3_1"/>
<protein>
    <recommendedName>
        <fullName evidence="14">Mitochondrial thiamine pyrophosphate carrier 1</fullName>
    </recommendedName>
</protein>
<accession>G0WDN9</accession>
<evidence type="ECO:0000256" key="8">
    <source>
        <dbReference type="ARBA" id="ARBA00023136"/>
    </source>
</evidence>
<dbReference type="PANTHER" id="PTHR24089">
    <property type="entry name" value="SOLUTE CARRIER FAMILY 25"/>
    <property type="match status" value="1"/>
</dbReference>
<reference evidence="12 13" key="1">
    <citation type="journal article" date="2011" name="Proc. Natl. Acad. Sci. U.S.A.">
        <title>Evolutionary erosion of yeast sex chromosomes by mating-type switching accidents.</title>
        <authorList>
            <person name="Gordon J.L."/>
            <person name="Armisen D."/>
            <person name="Proux-Wera E."/>
            <person name="Oheigeartaigh S.S."/>
            <person name="Byrne K.P."/>
            <person name="Wolfe K.H."/>
        </authorList>
    </citation>
    <scope>NUCLEOTIDE SEQUENCE [LARGE SCALE GENOMIC DNA]</scope>
    <source>
        <strain evidence="13">ATCC 10597 / BCRC 20456 / CBS 421 / NBRC 0211 / NRRL Y-12639</strain>
    </source>
</reference>
<keyword evidence="5" id="KW-0999">Mitochondrion inner membrane</keyword>
<evidence type="ECO:0000256" key="2">
    <source>
        <dbReference type="ARBA" id="ARBA00022448"/>
    </source>
</evidence>
<feature type="repeat" description="Solcar" evidence="9">
    <location>
        <begin position="218"/>
        <end position="321"/>
    </location>
</feature>
<feature type="transmembrane region" description="Helical" evidence="11">
    <location>
        <begin position="100"/>
        <end position="117"/>
    </location>
</feature>
<dbReference type="GO" id="GO:0090422">
    <property type="term" value="F:thiamine pyrophosphate transmembrane transporter activity"/>
    <property type="evidence" value="ECO:0007669"/>
    <property type="project" value="EnsemblFungi"/>
</dbReference>
<comment type="similarity">
    <text evidence="10">Belongs to the mitochondrial carrier (TC 2.A.29) family.</text>
</comment>
<evidence type="ECO:0000256" key="6">
    <source>
        <dbReference type="ARBA" id="ARBA00022989"/>
    </source>
</evidence>
<keyword evidence="4" id="KW-0677">Repeat</keyword>
<dbReference type="Proteomes" id="UP000000689">
    <property type="component" value="Chromosome 7"/>
</dbReference>
<evidence type="ECO:0000256" key="4">
    <source>
        <dbReference type="ARBA" id="ARBA00022737"/>
    </source>
</evidence>
<feature type="transmembrane region" description="Helical" evidence="11">
    <location>
        <begin position="129"/>
        <end position="151"/>
    </location>
</feature>
<dbReference type="PROSITE" id="PS50920">
    <property type="entry name" value="SOLCAR"/>
    <property type="match status" value="3"/>
</dbReference>
<dbReference type="Gene3D" id="1.50.40.10">
    <property type="entry name" value="Mitochondrial carrier domain"/>
    <property type="match status" value="1"/>
</dbReference>
<sequence>MARDLNHRTVHVDHLRKGEDVLVSNSLIAGSLSGLIARSVIAPLDTLKIRLQIVPLEQQQKQASKITSVARYQSRSLMMIKQMIQKEGIRSFWKGNVPGSAMYIVYGGVQFGSYSLYNNILGSKMSWNAQLNGLFIGALAGMSSSFCSYPFDVLRTRFVANRTLQSSNINLKIQEIWTHEGVQGFFRGCSWSMFTISLSASILFGCYETLKVYGESHDNKFILGSASSISGVLSKVVVFPLDTIRRRIQLRSAASLQDVVNSEHMVETYKKYHGMGFIQMGNYILRQEGLASLYRGVTMALCKSVPSTIVSLWSYEAVLRLLPSSNN</sequence>
<dbReference type="PRINTS" id="PR00926">
    <property type="entry name" value="MITOCARRIER"/>
</dbReference>
<dbReference type="OMA" id="MYVCYGA"/>
<dbReference type="InterPro" id="IPR023395">
    <property type="entry name" value="MCP_dom_sf"/>
</dbReference>
<evidence type="ECO:0008006" key="14">
    <source>
        <dbReference type="Google" id="ProtNLM"/>
    </source>
</evidence>
<organism evidence="12 13">
    <name type="scientific">Naumovozyma dairenensis (strain ATCC 10597 / BCRC 20456 / CBS 421 / NBRC 0211 / NRRL Y-12639)</name>
    <name type="common">Saccharomyces dairenensis</name>
    <dbReference type="NCBI Taxonomy" id="1071378"/>
    <lineage>
        <taxon>Eukaryota</taxon>
        <taxon>Fungi</taxon>
        <taxon>Dikarya</taxon>
        <taxon>Ascomycota</taxon>
        <taxon>Saccharomycotina</taxon>
        <taxon>Saccharomycetes</taxon>
        <taxon>Saccharomycetales</taxon>
        <taxon>Saccharomycetaceae</taxon>
        <taxon>Naumovozyma</taxon>
    </lineage>
</organism>
<keyword evidence="6 11" id="KW-1133">Transmembrane helix</keyword>
<dbReference type="AlphaFoldDB" id="G0WDN9"/>
<gene>
    <name evidence="12" type="primary">NDAI0G01240</name>
    <name evidence="12" type="ordered locus">NDAI_0G01240</name>
</gene>
<feature type="repeat" description="Solcar" evidence="9">
    <location>
        <begin position="128"/>
        <end position="213"/>
    </location>
</feature>
<proteinExistence type="inferred from homology"/>
<evidence type="ECO:0000256" key="1">
    <source>
        <dbReference type="ARBA" id="ARBA00004448"/>
    </source>
</evidence>
<keyword evidence="8 9" id="KW-0472">Membrane</keyword>
<dbReference type="InterPro" id="IPR018108">
    <property type="entry name" value="MCP_transmembrane"/>
</dbReference>
<dbReference type="InterPro" id="IPR002067">
    <property type="entry name" value="MCP"/>
</dbReference>
<evidence type="ECO:0000256" key="3">
    <source>
        <dbReference type="ARBA" id="ARBA00022692"/>
    </source>
</evidence>
<dbReference type="OrthoDB" id="18574at2759"/>
<evidence type="ECO:0000313" key="13">
    <source>
        <dbReference type="Proteomes" id="UP000000689"/>
    </source>
</evidence>
<evidence type="ECO:0000256" key="11">
    <source>
        <dbReference type="SAM" id="Phobius"/>
    </source>
</evidence>
<dbReference type="GO" id="GO:0005743">
    <property type="term" value="C:mitochondrial inner membrane"/>
    <property type="evidence" value="ECO:0007669"/>
    <property type="project" value="UniProtKB-SubCell"/>
</dbReference>
<comment type="subcellular location">
    <subcellularLocation>
        <location evidence="1">Mitochondrion inner membrane</location>
        <topology evidence="1">Multi-pass membrane protein</topology>
    </subcellularLocation>
</comment>
<keyword evidence="13" id="KW-1185">Reference proteome</keyword>
<dbReference type="Pfam" id="PF00153">
    <property type="entry name" value="Mito_carr"/>
    <property type="match status" value="3"/>
</dbReference>
<name>G0WDN9_NAUDC</name>
<evidence type="ECO:0000256" key="9">
    <source>
        <dbReference type="PROSITE-ProRule" id="PRU00282"/>
    </source>
</evidence>
<evidence type="ECO:0000313" key="12">
    <source>
        <dbReference type="EMBL" id="CCD25900.2"/>
    </source>
</evidence>
<evidence type="ECO:0000256" key="5">
    <source>
        <dbReference type="ARBA" id="ARBA00022792"/>
    </source>
</evidence>
<dbReference type="eggNOG" id="KOG0752">
    <property type="taxonomic scope" value="Eukaryota"/>
</dbReference>
<evidence type="ECO:0000256" key="10">
    <source>
        <dbReference type="RuleBase" id="RU000488"/>
    </source>
</evidence>
<evidence type="ECO:0000256" key="7">
    <source>
        <dbReference type="ARBA" id="ARBA00023128"/>
    </source>
</evidence>
<keyword evidence="2 10" id="KW-0813">Transport</keyword>
<keyword evidence="3 9" id="KW-0812">Transmembrane</keyword>
<dbReference type="RefSeq" id="XP_003671143.2">
    <property type="nucleotide sequence ID" value="XM_003671095.2"/>
</dbReference>
<dbReference type="STRING" id="1071378.G0WDN9"/>
<feature type="repeat" description="Solcar" evidence="9">
    <location>
        <begin position="21"/>
        <end position="120"/>
    </location>
</feature>
<dbReference type="GeneID" id="11497296"/>